<dbReference type="GO" id="GO:0006538">
    <property type="term" value="P:L-glutamate catabolic process"/>
    <property type="evidence" value="ECO:0007669"/>
    <property type="project" value="TreeGrafter"/>
</dbReference>
<gene>
    <name evidence="5" type="ORF">FPE_LOCUS27951</name>
</gene>
<dbReference type="InterPro" id="IPR006097">
    <property type="entry name" value="Glu/Leu/Phe/Val/Trp_DH_dimer"/>
</dbReference>
<evidence type="ECO:0000313" key="5">
    <source>
        <dbReference type="EMBL" id="CAI9780521.1"/>
    </source>
</evidence>
<dbReference type="PANTHER" id="PTHR11606">
    <property type="entry name" value="GLUTAMATE DEHYDROGENASE"/>
    <property type="match status" value="1"/>
</dbReference>
<dbReference type="InterPro" id="IPR033524">
    <property type="entry name" value="Glu/Leu/Phe/Val_DH_AS"/>
</dbReference>
<protein>
    <recommendedName>
        <fullName evidence="4">Glutamate/phenylalanine/leucine/valine/L-tryptophan dehydrogenase dimerisation domain-containing protein</fullName>
    </recommendedName>
</protein>
<evidence type="ECO:0000256" key="2">
    <source>
        <dbReference type="ARBA" id="ARBA00023002"/>
    </source>
</evidence>
<name>A0AAD2EA93_9LAMI</name>
<dbReference type="Pfam" id="PF02812">
    <property type="entry name" value="ELFV_dehydrog_N"/>
    <property type="match status" value="1"/>
</dbReference>
<dbReference type="GO" id="GO:0004352">
    <property type="term" value="F:glutamate dehydrogenase (NAD+) activity"/>
    <property type="evidence" value="ECO:0007669"/>
    <property type="project" value="TreeGrafter"/>
</dbReference>
<keyword evidence="3" id="KW-0520">NAD</keyword>
<dbReference type="Gene3D" id="3.40.50.10860">
    <property type="entry name" value="Leucine Dehydrogenase, chain A, domain 1"/>
    <property type="match status" value="1"/>
</dbReference>
<keyword evidence="2" id="KW-0560">Oxidoreductase</keyword>
<dbReference type="GO" id="GO:0005739">
    <property type="term" value="C:mitochondrion"/>
    <property type="evidence" value="ECO:0007669"/>
    <property type="project" value="TreeGrafter"/>
</dbReference>
<dbReference type="AlphaFoldDB" id="A0AAD2EA93"/>
<dbReference type="EMBL" id="OU503052">
    <property type="protein sequence ID" value="CAI9780521.1"/>
    <property type="molecule type" value="Genomic_DNA"/>
</dbReference>
<evidence type="ECO:0000259" key="4">
    <source>
        <dbReference type="Pfam" id="PF02812"/>
    </source>
</evidence>
<dbReference type="PROSITE" id="PS00074">
    <property type="entry name" value="GLFV_DEHYDROGENASE"/>
    <property type="match status" value="1"/>
</dbReference>
<accession>A0AAD2EA93</accession>
<dbReference type="InterPro" id="IPR046346">
    <property type="entry name" value="Aminoacid_DH-like_N_sf"/>
</dbReference>
<sequence>MVVESGLPGGACMDFLQGTGKCSQARNKTSAKKFTFKKMDNNMVHHLLHLCQIAASNKVEDCFKTWIVPVDNAGSVLYSDPVCEKNKENIISQELSSNAETEGESHSSGLFTLTDSNKAEVNDYAVTISPDQSKGSVDDVALPVVPEWKHDTETKIPDSCSWTESLLYYVLYNLEDIFNIGNIIQCSTMLLAEQVKVSQRSPIVNCLFEGPSESGNTAMATTISDESMIGLSEGSKCAQIIKISDDLESSKMEHPSKNFVERNTSFNETIKEEDSASSHLLYRQVVEKAEGTLDTSYEIDPLLTNHRTGMDTIRKCVKQLTRGWVDLDEVNALVQLMTRKTVVANIPYGGAKGGIGCNPGDLSISELERLTRVFTQNCLESTQMFQRLIWEQIHRQWLGS</sequence>
<evidence type="ECO:0000256" key="3">
    <source>
        <dbReference type="ARBA" id="ARBA00023027"/>
    </source>
</evidence>
<evidence type="ECO:0000313" key="6">
    <source>
        <dbReference type="Proteomes" id="UP000834106"/>
    </source>
</evidence>
<dbReference type="Proteomes" id="UP000834106">
    <property type="component" value="Chromosome 17"/>
</dbReference>
<reference evidence="5" key="1">
    <citation type="submission" date="2023-05" db="EMBL/GenBank/DDBJ databases">
        <authorList>
            <person name="Huff M."/>
        </authorList>
    </citation>
    <scope>NUCLEOTIDE SEQUENCE</scope>
</reference>
<feature type="domain" description="Glutamate/phenylalanine/leucine/valine/L-tryptophan dehydrogenase dimerisation" evidence="4">
    <location>
        <begin position="325"/>
        <end position="379"/>
    </location>
</feature>
<dbReference type="PANTHER" id="PTHR11606:SF29">
    <property type="entry name" value="GLUTAMATE DEHYDROGENASE 3-RELATED"/>
    <property type="match status" value="1"/>
</dbReference>
<proteinExistence type="inferred from homology"/>
<organism evidence="5 6">
    <name type="scientific">Fraxinus pennsylvanica</name>
    <dbReference type="NCBI Taxonomy" id="56036"/>
    <lineage>
        <taxon>Eukaryota</taxon>
        <taxon>Viridiplantae</taxon>
        <taxon>Streptophyta</taxon>
        <taxon>Embryophyta</taxon>
        <taxon>Tracheophyta</taxon>
        <taxon>Spermatophyta</taxon>
        <taxon>Magnoliopsida</taxon>
        <taxon>eudicotyledons</taxon>
        <taxon>Gunneridae</taxon>
        <taxon>Pentapetalae</taxon>
        <taxon>asterids</taxon>
        <taxon>lamiids</taxon>
        <taxon>Lamiales</taxon>
        <taxon>Oleaceae</taxon>
        <taxon>Oleeae</taxon>
        <taxon>Fraxinus</taxon>
    </lineage>
</organism>
<dbReference type="SUPFAM" id="SSF53223">
    <property type="entry name" value="Aminoacid dehydrogenase-like, N-terminal domain"/>
    <property type="match status" value="1"/>
</dbReference>
<keyword evidence="6" id="KW-1185">Reference proteome</keyword>
<comment type="similarity">
    <text evidence="1">Belongs to the Glu/Leu/Phe/Val dehydrogenases family.</text>
</comment>
<evidence type="ECO:0000256" key="1">
    <source>
        <dbReference type="ARBA" id="ARBA00006382"/>
    </source>
</evidence>